<dbReference type="SUPFAM" id="SSF56954">
    <property type="entry name" value="Outer membrane efflux proteins (OEP)"/>
    <property type="match status" value="1"/>
</dbReference>
<dbReference type="GO" id="GO:0015562">
    <property type="term" value="F:efflux transmembrane transporter activity"/>
    <property type="evidence" value="ECO:0007669"/>
    <property type="project" value="InterPro"/>
</dbReference>
<dbReference type="GO" id="GO:0009279">
    <property type="term" value="C:cell outer membrane"/>
    <property type="evidence" value="ECO:0007669"/>
    <property type="project" value="UniProtKB-SubCell"/>
</dbReference>
<evidence type="ECO:0000256" key="2">
    <source>
        <dbReference type="ARBA" id="ARBA00007613"/>
    </source>
</evidence>
<dbReference type="NCBIfam" id="TIGR01844">
    <property type="entry name" value="type_I_sec_TolC"/>
    <property type="match status" value="1"/>
</dbReference>
<feature type="signal peptide" evidence="8">
    <location>
        <begin position="1"/>
        <end position="24"/>
    </location>
</feature>
<keyword evidence="7" id="KW-0998">Cell outer membrane</keyword>
<keyword evidence="8" id="KW-0732">Signal</keyword>
<organism evidence="9 10">
    <name type="scientific">Candidatus Devosia phytovorans</name>
    <dbReference type="NCBI Taxonomy" id="3121372"/>
    <lineage>
        <taxon>Bacteria</taxon>
        <taxon>Pseudomonadati</taxon>
        <taxon>Pseudomonadota</taxon>
        <taxon>Alphaproteobacteria</taxon>
        <taxon>Hyphomicrobiales</taxon>
        <taxon>Devosiaceae</taxon>
        <taxon>Devosia</taxon>
    </lineage>
</organism>
<keyword evidence="3" id="KW-0813">Transport</keyword>
<dbReference type="Proteomes" id="UP001217476">
    <property type="component" value="Chromosome"/>
</dbReference>
<evidence type="ECO:0000256" key="4">
    <source>
        <dbReference type="ARBA" id="ARBA00022452"/>
    </source>
</evidence>
<evidence type="ECO:0000256" key="5">
    <source>
        <dbReference type="ARBA" id="ARBA00022692"/>
    </source>
</evidence>
<evidence type="ECO:0000256" key="1">
    <source>
        <dbReference type="ARBA" id="ARBA00004442"/>
    </source>
</evidence>
<dbReference type="PANTHER" id="PTHR30026">
    <property type="entry name" value="OUTER MEMBRANE PROTEIN TOLC"/>
    <property type="match status" value="1"/>
</dbReference>
<dbReference type="PANTHER" id="PTHR30026:SF22">
    <property type="entry name" value="OUTER MEMBRANE EFFLUX PROTEIN"/>
    <property type="match status" value="1"/>
</dbReference>
<name>A0AAJ6B024_9HYPH</name>
<evidence type="ECO:0000256" key="6">
    <source>
        <dbReference type="ARBA" id="ARBA00023136"/>
    </source>
</evidence>
<dbReference type="AlphaFoldDB" id="A0AAJ6B024"/>
<feature type="chain" id="PRO_5042616738" evidence="8">
    <location>
        <begin position="25"/>
        <end position="467"/>
    </location>
</feature>
<gene>
    <name evidence="9" type="ORF">P0Y65_16325</name>
</gene>
<dbReference type="Gene3D" id="1.20.1600.10">
    <property type="entry name" value="Outer membrane efflux proteins (OEP)"/>
    <property type="match status" value="1"/>
</dbReference>
<evidence type="ECO:0000256" key="7">
    <source>
        <dbReference type="ARBA" id="ARBA00023237"/>
    </source>
</evidence>
<reference evidence="9" key="1">
    <citation type="submission" date="2023-03" db="EMBL/GenBank/DDBJ databases">
        <title>Andean soil-derived lignocellulolytic bacterial consortium as a source of novel taxa and putative plastic-active enzymes.</title>
        <authorList>
            <person name="Diaz-Garcia L."/>
            <person name="Chuvochina M."/>
            <person name="Feuerriegel G."/>
            <person name="Bunk B."/>
            <person name="Sproer C."/>
            <person name="Streit W.R."/>
            <person name="Rodriguez L.M."/>
            <person name="Overmann J."/>
            <person name="Jimenez D.J."/>
        </authorList>
    </citation>
    <scope>NUCLEOTIDE SEQUENCE</scope>
    <source>
        <strain evidence="9">MAG 4196</strain>
    </source>
</reference>
<evidence type="ECO:0000256" key="3">
    <source>
        <dbReference type="ARBA" id="ARBA00022448"/>
    </source>
</evidence>
<keyword evidence="5" id="KW-0812">Transmembrane</keyword>
<sequence length="467" mass="50646">MKTKLLKAVLLSGVALLTPAMVNAMGLNEAVQIALESNPEIGQAIANHDATGFELRQAQGLYAPRVDLDASVGVQLVDNPTRRAQGIDDEGLYPSQVGLSATWDLFDGGFRDSEVARQSSRVDSASYRVLERSEFIALQIVRVYYQVLLQQQIVELTRQNVAFHEGIVNDVASSIDSGQLTEADRFQSIERLAAARARLTEAGVELAAAQIEFKTFVGVMPGAVSAPARAASAIPGSLELAIANSVLNNPRTLSAGADIDAASALVDQAESALFPKLSLEGRVGTGYDISGTDGWNSDARVGLSMRWNIYDGGIRDAQVQEELRRESEAKLSFDQTVREVEQAVRESWLRLASQGELARVYDQQLNSSAELVASYRDQFNIGDRSLLDVLDAQNTRFNVQILRETARYSVMFAEYRVLASGGDLLGFMGARPHQSASAGTRSALDIPSWQESEPRALKPLTLPTNGN</sequence>
<accession>A0AAJ6B024</accession>
<dbReference type="EMBL" id="CP119312">
    <property type="protein sequence ID" value="WEK03744.1"/>
    <property type="molecule type" value="Genomic_DNA"/>
</dbReference>
<evidence type="ECO:0000256" key="8">
    <source>
        <dbReference type="SAM" id="SignalP"/>
    </source>
</evidence>
<evidence type="ECO:0000313" key="9">
    <source>
        <dbReference type="EMBL" id="WEK03744.1"/>
    </source>
</evidence>
<protein>
    <submittedName>
        <fullName evidence="9">TolC family outer membrane protein</fullName>
    </submittedName>
</protein>
<dbReference type="Pfam" id="PF02321">
    <property type="entry name" value="OEP"/>
    <property type="match status" value="2"/>
</dbReference>
<keyword evidence="4" id="KW-1134">Transmembrane beta strand</keyword>
<dbReference type="GO" id="GO:0015288">
    <property type="term" value="F:porin activity"/>
    <property type="evidence" value="ECO:0007669"/>
    <property type="project" value="TreeGrafter"/>
</dbReference>
<dbReference type="InterPro" id="IPR003423">
    <property type="entry name" value="OMP_efflux"/>
</dbReference>
<comment type="subcellular location">
    <subcellularLocation>
        <location evidence="1">Cell outer membrane</location>
    </subcellularLocation>
</comment>
<dbReference type="InterPro" id="IPR051906">
    <property type="entry name" value="TolC-like"/>
</dbReference>
<keyword evidence="6" id="KW-0472">Membrane</keyword>
<proteinExistence type="inferred from homology"/>
<evidence type="ECO:0000313" key="10">
    <source>
        <dbReference type="Proteomes" id="UP001217476"/>
    </source>
</evidence>
<dbReference type="GO" id="GO:1990281">
    <property type="term" value="C:efflux pump complex"/>
    <property type="evidence" value="ECO:0007669"/>
    <property type="project" value="TreeGrafter"/>
</dbReference>
<comment type="similarity">
    <text evidence="2">Belongs to the outer membrane factor (OMF) (TC 1.B.17) family.</text>
</comment>
<dbReference type="InterPro" id="IPR010130">
    <property type="entry name" value="T1SS_OMP_TolC"/>
</dbReference>